<dbReference type="RefSeq" id="WP_209990753.1">
    <property type="nucleotide sequence ID" value="NZ_JBHSVQ010000001.1"/>
</dbReference>
<dbReference type="EMBL" id="JBHUKY010000078">
    <property type="protein sequence ID" value="MFD2414022.1"/>
    <property type="molecule type" value="Genomic_DNA"/>
</dbReference>
<evidence type="ECO:0000259" key="2">
    <source>
        <dbReference type="Pfam" id="PF26353"/>
    </source>
</evidence>
<dbReference type="Proteomes" id="UP001597448">
    <property type="component" value="Unassembled WGS sequence"/>
</dbReference>
<gene>
    <name evidence="3" type="ORF">ACFSX3_29550</name>
</gene>
<evidence type="ECO:0000313" key="4">
    <source>
        <dbReference type="Proteomes" id="UP001597448"/>
    </source>
</evidence>
<accession>A0ABW5FJY0</accession>
<feature type="compositionally biased region" description="Polar residues" evidence="1">
    <location>
        <begin position="513"/>
        <end position="525"/>
    </location>
</feature>
<feature type="compositionally biased region" description="Basic and acidic residues" evidence="1">
    <location>
        <begin position="526"/>
        <end position="536"/>
    </location>
</feature>
<proteinExistence type="predicted"/>
<name>A0ABW5FJY0_9BACL</name>
<evidence type="ECO:0000313" key="3">
    <source>
        <dbReference type="EMBL" id="MFD2414022.1"/>
    </source>
</evidence>
<comment type="caution">
    <text evidence="3">The sequence shown here is derived from an EMBL/GenBank/DDBJ whole genome shotgun (WGS) entry which is preliminary data.</text>
</comment>
<evidence type="ECO:0000256" key="1">
    <source>
        <dbReference type="SAM" id="MobiDB-lite"/>
    </source>
</evidence>
<dbReference type="InterPro" id="IPR011048">
    <property type="entry name" value="Haem_d1_sf"/>
</dbReference>
<dbReference type="InterPro" id="IPR058780">
    <property type="entry name" value="YhfM-like_dom"/>
</dbReference>
<feature type="region of interest" description="Disordered" evidence="1">
    <location>
        <begin position="513"/>
        <end position="538"/>
    </location>
</feature>
<reference evidence="4" key="1">
    <citation type="journal article" date="2019" name="Int. J. Syst. Evol. Microbiol.">
        <title>The Global Catalogue of Microorganisms (GCM) 10K type strain sequencing project: providing services to taxonomists for standard genome sequencing and annotation.</title>
        <authorList>
            <consortium name="The Broad Institute Genomics Platform"/>
            <consortium name="The Broad Institute Genome Sequencing Center for Infectious Disease"/>
            <person name="Wu L."/>
            <person name="Ma J."/>
        </authorList>
    </citation>
    <scope>NUCLEOTIDE SEQUENCE [LARGE SCALE GENOMIC DNA]</scope>
    <source>
        <strain evidence="4">CCM 8725</strain>
    </source>
</reference>
<feature type="domain" description="YhfM-like" evidence="2">
    <location>
        <begin position="64"/>
        <end position="161"/>
    </location>
</feature>
<dbReference type="Pfam" id="PF26353">
    <property type="entry name" value="YhfM"/>
    <property type="match status" value="1"/>
</dbReference>
<dbReference type="PROSITE" id="PS51257">
    <property type="entry name" value="PROKAR_LIPOPROTEIN"/>
    <property type="match status" value="1"/>
</dbReference>
<keyword evidence="4" id="KW-1185">Reference proteome</keyword>
<organism evidence="3 4">
    <name type="scientific">Paenibacillus rhizoplanae</name>
    <dbReference type="NCBI Taxonomy" id="1917181"/>
    <lineage>
        <taxon>Bacteria</taxon>
        <taxon>Bacillati</taxon>
        <taxon>Bacillota</taxon>
        <taxon>Bacilli</taxon>
        <taxon>Bacillales</taxon>
        <taxon>Paenibacillaceae</taxon>
        <taxon>Paenibacillus</taxon>
    </lineage>
</organism>
<sequence>MRKQHLLVLATVLSAILTGCTGGDNKDQALNDPDSVHSIAGQKDDVRSLAITDHNFQAIQQITFTKTINKSSDNPEIPVEYAEHGTIEMIVRAIRNAVQLPGILNTAAADYDMILASEQEQYALQLWINESSEQAMIMDKRDTHTGFTLTKESTAELKKLMFTESGFKTLKFNAERSTTGDLVAKPIGLPENNYSLSGGPTVEMKGGMYHTVQLFYGDHNAINALVAHDSSTDKVNVVWSDELHSSNNGWNNAFMSSYNLLIPWDEEHLLFLESELTEEAGQYHLSAYNIVTGATERLREDFWPLTQEYDYIYKYQWNADKQQLFLQSYLGNVWIFDLKTGEDDIHLLKYPVIPHSTTGAPSLFLSPTFERFVHDDESGQLTFFNNKGVPLHAVALRADQYVPSEKIKWNPAGTIAWMDQAANEHNRVLDIDIDYLKIAPQEIRFFDPDGLPIASVQAEEGREAAVEVAGWKDANIAVMKSYTLEPASTDYAVPQAKDVYYFLYDVKNNKKGSFSSESLPPNTTIRVDRQEGDNGNKENIIVSRKEITYKARK</sequence>
<dbReference type="SUPFAM" id="SSF51004">
    <property type="entry name" value="C-terminal (heme d1) domain of cytochrome cd1-nitrite reductase"/>
    <property type="match status" value="1"/>
</dbReference>
<protein>
    <recommendedName>
        <fullName evidence="2">YhfM-like domain-containing protein</fullName>
    </recommendedName>
</protein>